<gene>
    <name evidence="9" type="ORF">FGLOB1_3856</name>
</gene>
<accession>A0A8H5YM47</accession>
<dbReference type="GO" id="GO:0004497">
    <property type="term" value="F:monooxygenase activity"/>
    <property type="evidence" value="ECO:0007669"/>
    <property type="project" value="UniProtKB-KW"/>
</dbReference>
<dbReference type="SUPFAM" id="SSF48264">
    <property type="entry name" value="Cytochrome P450"/>
    <property type="match status" value="1"/>
</dbReference>
<proteinExistence type="inferred from homology"/>
<comment type="caution">
    <text evidence="9">The sequence shown here is derived from an EMBL/GenBank/DDBJ whole genome shotgun (WGS) entry which is preliminary data.</text>
</comment>
<evidence type="ECO:0000256" key="6">
    <source>
        <dbReference type="ARBA" id="ARBA00023033"/>
    </source>
</evidence>
<dbReference type="Pfam" id="PF00067">
    <property type="entry name" value="p450"/>
    <property type="match status" value="1"/>
</dbReference>
<dbReference type="Gene3D" id="1.10.630.10">
    <property type="entry name" value="Cytochrome P450"/>
    <property type="match status" value="2"/>
</dbReference>
<evidence type="ECO:0000256" key="3">
    <source>
        <dbReference type="ARBA" id="ARBA00022617"/>
    </source>
</evidence>
<reference evidence="9 10" key="1">
    <citation type="submission" date="2020-05" db="EMBL/GenBank/DDBJ databases">
        <title>Identification and distribution of gene clusters putatively required for synthesis of sphingolipid metabolism inhibitors in phylogenetically diverse species of the filamentous fungus Fusarium.</title>
        <authorList>
            <person name="Kim H.-S."/>
            <person name="Busman M."/>
            <person name="Brown D.W."/>
            <person name="Divon H."/>
            <person name="Uhlig S."/>
            <person name="Proctor R.H."/>
        </authorList>
    </citation>
    <scope>NUCLEOTIDE SEQUENCE [LARGE SCALE GENOMIC DNA]</scope>
    <source>
        <strain evidence="9 10">NRRL 26131</strain>
    </source>
</reference>
<keyword evidence="5 7" id="KW-0408">Iron</keyword>
<dbReference type="PANTHER" id="PTHR24305:SF232">
    <property type="entry name" value="P450, PUTATIVE (EUROFUNG)-RELATED"/>
    <property type="match status" value="1"/>
</dbReference>
<dbReference type="GO" id="GO:0016705">
    <property type="term" value="F:oxidoreductase activity, acting on paired donors, with incorporation or reduction of molecular oxygen"/>
    <property type="evidence" value="ECO:0007669"/>
    <property type="project" value="InterPro"/>
</dbReference>
<sequence length="659" mass="73180">MAAVVTQSSTSLLSKLGTSIAGAGASWLFTKGLNALTGGSETDQIKSDINKVLQEVDEINKAVQSLSQTLLSDVVTLRGDELQQPIDDINALYTDIGQIINTVLALPTTLSAADRATQVQDAQTRLNSRLTDCANDVPKYLTKINSFLTETASGDQVGEPFLQQVAQKCLDNSTDFLSYYGKTKAIIIGYWVVVAKGIALLQMTFESPGVNYFEGADAIQTQKTNLSQQDQVFRTTIGQNTIEIAELVLNSEQPCYTAISFASNAGYGVALWILSNQYAQEMCVGCPGTPLSPDGAAVGPTLWWLESHRALFDYEPSGSYALQLRENATNMRLAMTGSQWEAVEIPDVDKNDANVWFIKPITPGSDRYSLQFHSRYQGFSNFLVARKMLSDGDGPLATEEEGVVELRWEETFDPNSTAFRWQISDTWDMIGSLTFSQPFGYMKSGHDFDGTIRASALAVDYFAQIGQMPFLDWFLNKNPIVRIGTPDMSHITRFSIRQLQHRLERREQEKSSEEPDFLDNFIDGMKSNPDSIDAPRSLPYLDAVVREAQRMHPFVAMPLKRYVPEIGMTLPDGSFVPPGVAVGLNTYIIGHNKEVWGEDADEFPLERWLRMADENEEDYQRRLRKMNGADLTFGGGSRICIGRRIALIQIYEAVATLVS</sequence>
<dbReference type="Proteomes" id="UP000532311">
    <property type="component" value="Unassembled WGS sequence"/>
</dbReference>
<dbReference type="PRINTS" id="PR00385">
    <property type="entry name" value="P450"/>
</dbReference>
<dbReference type="InterPro" id="IPR017972">
    <property type="entry name" value="Cyt_P450_CS"/>
</dbReference>
<keyword evidence="4 7" id="KW-0479">Metal-binding</keyword>
<organism evidence="9 10">
    <name type="scientific">Fusarium globosum</name>
    <dbReference type="NCBI Taxonomy" id="78864"/>
    <lineage>
        <taxon>Eukaryota</taxon>
        <taxon>Fungi</taxon>
        <taxon>Dikarya</taxon>
        <taxon>Ascomycota</taxon>
        <taxon>Pezizomycotina</taxon>
        <taxon>Sordariomycetes</taxon>
        <taxon>Hypocreomycetidae</taxon>
        <taxon>Hypocreales</taxon>
        <taxon>Nectriaceae</taxon>
        <taxon>Fusarium</taxon>
        <taxon>Fusarium fujikuroi species complex</taxon>
    </lineage>
</organism>
<comment type="cofactor">
    <cofactor evidence="1 7">
        <name>heme</name>
        <dbReference type="ChEBI" id="CHEBI:30413"/>
    </cofactor>
</comment>
<keyword evidence="8" id="KW-0560">Oxidoreductase</keyword>
<feature type="binding site" description="axial binding residue" evidence="7">
    <location>
        <position position="640"/>
    </location>
    <ligand>
        <name>heme</name>
        <dbReference type="ChEBI" id="CHEBI:30413"/>
    </ligand>
    <ligandPart>
        <name>Fe</name>
        <dbReference type="ChEBI" id="CHEBI:18248"/>
    </ligandPart>
</feature>
<evidence type="ECO:0000256" key="1">
    <source>
        <dbReference type="ARBA" id="ARBA00001971"/>
    </source>
</evidence>
<evidence type="ECO:0000256" key="4">
    <source>
        <dbReference type="ARBA" id="ARBA00022723"/>
    </source>
</evidence>
<keyword evidence="10" id="KW-1185">Reference proteome</keyword>
<keyword evidence="6 8" id="KW-0503">Monooxygenase</keyword>
<dbReference type="GO" id="GO:0005506">
    <property type="term" value="F:iron ion binding"/>
    <property type="evidence" value="ECO:0007669"/>
    <property type="project" value="InterPro"/>
</dbReference>
<protein>
    <submittedName>
        <fullName evidence="9">Cytochrome P450 monooxygenase</fullName>
    </submittedName>
</protein>
<evidence type="ECO:0000313" key="9">
    <source>
        <dbReference type="EMBL" id="KAF5713770.1"/>
    </source>
</evidence>
<dbReference type="InterPro" id="IPR036396">
    <property type="entry name" value="Cyt_P450_sf"/>
</dbReference>
<comment type="similarity">
    <text evidence="2 8">Belongs to the cytochrome P450 family.</text>
</comment>
<dbReference type="AlphaFoldDB" id="A0A8H5YM47"/>
<dbReference type="PRINTS" id="PR00465">
    <property type="entry name" value="EP450IV"/>
</dbReference>
<dbReference type="InterPro" id="IPR002403">
    <property type="entry name" value="Cyt_P450_E_grp-IV"/>
</dbReference>
<evidence type="ECO:0000256" key="8">
    <source>
        <dbReference type="RuleBase" id="RU000461"/>
    </source>
</evidence>
<evidence type="ECO:0000256" key="7">
    <source>
        <dbReference type="PIRSR" id="PIRSR602403-1"/>
    </source>
</evidence>
<keyword evidence="3 7" id="KW-0349">Heme</keyword>
<evidence type="ECO:0000313" key="10">
    <source>
        <dbReference type="Proteomes" id="UP000532311"/>
    </source>
</evidence>
<dbReference type="EMBL" id="JAAQPF010000144">
    <property type="protein sequence ID" value="KAF5713770.1"/>
    <property type="molecule type" value="Genomic_DNA"/>
</dbReference>
<dbReference type="GO" id="GO:0020037">
    <property type="term" value="F:heme binding"/>
    <property type="evidence" value="ECO:0007669"/>
    <property type="project" value="InterPro"/>
</dbReference>
<evidence type="ECO:0000256" key="2">
    <source>
        <dbReference type="ARBA" id="ARBA00010617"/>
    </source>
</evidence>
<evidence type="ECO:0000256" key="5">
    <source>
        <dbReference type="ARBA" id="ARBA00023004"/>
    </source>
</evidence>
<dbReference type="PROSITE" id="PS00086">
    <property type="entry name" value="CYTOCHROME_P450"/>
    <property type="match status" value="1"/>
</dbReference>
<dbReference type="InterPro" id="IPR050121">
    <property type="entry name" value="Cytochrome_P450_monoxygenase"/>
</dbReference>
<name>A0A8H5YM47_9HYPO</name>
<dbReference type="InterPro" id="IPR001128">
    <property type="entry name" value="Cyt_P450"/>
</dbReference>
<dbReference type="PANTHER" id="PTHR24305">
    <property type="entry name" value="CYTOCHROME P450"/>
    <property type="match status" value="1"/>
</dbReference>